<accession>A0ABV7UIM7</accession>
<evidence type="ECO:0000313" key="1">
    <source>
        <dbReference type="EMBL" id="MFC3638378.1"/>
    </source>
</evidence>
<comment type="caution">
    <text evidence="1">The sequence shown here is derived from an EMBL/GenBank/DDBJ whole genome shotgun (WGS) entry which is preliminary data.</text>
</comment>
<keyword evidence="2" id="KW-1185">Reference proteome</keyword>
<feature type="non-terminal residue" evidence="1">
    <location>
        <position position="1"/>
    </location>
</feature>
<evidence type="ECO:0000313" key="2">
    <source>
        <dbReference type="Proteomes" id="UP001595704"/>
    </source>
</evidence>
<name>A0ABV7UIM7_9HYPH</name>
<reference evidence="2" key="1">
    <citation type="journal article" date="2019" name="Int. J. Syst. Evol. Microbiol.">
        <title>The Global Catalogue of Microorganisms (GCM) 10K type strain sequencing project: providing services to taxonomists for standard genome sequencing and annotation.</title>
        <authorList>
            <consortium name="The Broad Institute Genomics Platform"/>
            <consortium name="The Broad Institute Genome Sequencing Center for Infectious Disease"/>
            <person name="Wu L."/>
            <person name="Ma J."/>
        </authorList>
    </citation>
    <scope>NUCLEOTIDE SEQUENCE [LARGE SCALE GENOMIC DNA]</scope>
    <source>
        <strain evidence="2">KCTC 42282</strain>
    </source>
</reference>
<dbReference type="Proteomes" id="UP001595704">
    <property type="component" value="Unassembled WGS sequence"/>
</dbReference>
<sequence>WNARPSSGGISAHHPVEHAVSTALSRIVRERSQLVDIENFIRINFCRHVIASPDAPSSFFS</sequence>
<dbReference type="RefSeq" id="WP_210319972.1">
    <property type="nucleotide sequence ID" value="NZ_BNCG01000138.1"/>
</dbReference>
<gene>
    <name evidence="1" type="ORF">ACFONL_13530</name>
</gene>
<organism evidence="1 2">
    <name type="scientific">Camelimonas fluminis</name>
    <dbReference type="NCBI Taxonomy" id="1576911"/>
    <lineage>
        <taxon>Bacteria</taxon>
        <taxon>Pseudomonadati</taxon>
        <taxon>Pseudomonadota</taxon>
        <taxon>Alphaproteobacteria</taxon>
        <taxon>Hyphomicrobiales</taxon>
        <taxon>Chelatococcaceae</taxon>
        <taxon>Camelimonas</taxon>
    </lineage>
</organism>
<dbReference type="EMBL" id="JBHRYC010000069">
    <property type="protein sequence ID" value="MFC3638378.1"/>
    <property type="molecule type" value="Genomic_DNA"/>
</dbReference>
<protein>
    <submittedName>
        <fullName evidence="1">Uncharacterized protein</fullName>
    </submittedName>
</protein>
<proteinExistence type="predicted"/>